<sequence>MLLTRLRQETADLHAAVERRLDVMDRRLSAERYVATLGTFYGFHAPWEAGVRAAAGPTGLNLPAVLELMADRWRAPSLTADLNHFGIDPVEIELCPDLPPLDAPGRLLGSLYVMEGSTLGGQVVARHLERTLGLADGAGYAYFRGYGDQAGPRWRRFAARLVELADAAGTPEADVIAGARNTFRALDEWFEHRAAVRASLVPVAAAVREVTP</sequence>
<organism evidence="1">
    <name type="scientific">uncultured Phycisphaerae bacterium</name>
    <dbReference type="NCBI Taxonomy" id="904963"/>
    <lineage>
        <taxon>Bacteria</taxon>
        <taxon>Pseudomonadati</taxon>
        <taxon>Planctomycetota</taxon>
        <taxon>Phycisphaerae</taxon>
        <taxon>environmental samples</taxon>
    </lineage>
</organism>
<proteinExistence type="predicted"/>
<protein>
    <submittedName>
        <fullName evidence="1">Bacteriophytochrome heme oxygenase BphO</fullName>
    </submittedName>
</protein>
<dbReference type="EMBL" id="CADCUQ010000090">
    <property type="protein sequence ID" value="CAA9376548.1"/>
    <property type="molecule type" value="Genomic_DNA"/>
</dbReference>
<evidence type="ECO:0000313" key="1">
    <source>
        <dbReference type="EMBL" id="CAA9376548.1"/>
    </source>
</evidence>
<dbReference type="Gene3D" id="1.20.910.10">
    <property type="entry name" value="Heme oxygenase-like"/>
    <property type="match status" value="1"/>
</dbReference>
<name>A0A6J4N3Q5_9BACT</name>
<gene>
    <name evidence="1" type="ORF">AVDCRST_MAG64-334</name>
</gene>
<dbReference type="InterPro" id="IPR016084">
    <property type="entry name" value="Haem_Oase-like_multi-hlx"/>
</dbReference>
<accession>A0A6J4N3Q5</accession>
<dbReference type="CDD" id="cd19166">
    <property type="entry name" value="HemeO-bac"/>
    <property type="match status" value="1"/>
</dbReference>
<dbReference type="SUPFAM" id="SSF48613">
    <property type="entry name" value="Heme oxygenase-like"/>
    <property type="match status" value="1"/>
</dbReference>
<dbReference type="GO" id="GO:0006788">
    <property type="term" value="P:heme oxidation"/>
    <property type="evidence" value="ECO:0007669"/>
    <property type="project" value="InterPro"/>
</dbReference>
<dbReference type="GO" id="GO:0004392">
    <property type="term" value="F:heme oxygenase (decyclizing) activity"/>
    <property type="evidence" value="ECO:0007669"/>
    <property type="project" value="InterPro"/>
</dbReference>
<dbReference type="AlphaFoldDB" id="A0A6J4N3Q5"/>
<dbReference type="InterPro" id="IPR016053">
    <property type="entry name" value="Haem_Oase-like"/>
</dbReference>
<reference evidence="1" key="1">
    <citation type="submission" date="2020-02" db="EMBL/GenBank/DDBJ databases">
        <authorList>
            <person name="Meier V. D."/>
        </authorList>
    </citation>
    <scope>NUCLEOTIDE SEQUENCE</scope>
    <source>
        <strain evidence="1">AVDCRST_MAG64</strain>
    </source>
</reference>
<dbReference type="Pfam" id="PF01126">
    <property type="entry name" value="Heme_oxygenase"/>
    <property type="match status" value="1"/>
</dbReference>